<dbReference type="Proteomes" id="UP000185924">
    <property type="component" value="Unassembled WGS sequence"/>
</dbReference>
<organism evidence="1 2">
    <name type="scientific">Pontibacter lucknowensis</name>
    <dbReference type="NCBI Taxonomy" id="1077936"/>
    <lineage>
        <taxon>Bacteria</taxon>
        <taxon>Pseudomonadati</taxon>
        <taxon>Bacteroidota</taxon>
        <taxon>Cytophagia</taxon>
        <taxon>Cytophagales</taxon>
        <taxon>Hymenobacteraceae</taxon>
        <taxon>Pontibacter</taxon>
    </lineage>
</organism>
<name>A0A1N7BJ08_9BACT</name>
<dbReference type="EMBL" id="FTNM01000019">
    <property type="protein sequence ID" value="SIR51310.1"/>
    <property type="molecule type" value="Genomic_DNA"/>
</dbReference>
<accession>A0A1N7BJ08</accession>
<evidence type="ECO:0000313" key="2">
    <source>
        <dbReference type="Proteomes" id="UP000185924"/>
    </source>
</evidence>
<proteinExistence type="predicted"/>
<gene>
    <name evidence="1" type="ORF">SAMN05421545_3979</name>
</gene>
<keyword evidence="2" id="KW-1185">Reference proteome</keyword>
<sequence length="124" mass="14535">MNNSKWAKLFRVLSQHDDVVKKCLIKDVWDNVLRELKIPPVDEYQMVFNEKGINDTMTGGPSSFKEIEWVEFPSEWTVNRPMGQQMLEPFTYYQDILEISNKVAVIGELEIELTSEKLIVYGYK</sequence>
<evidence type="ECO:0000313" key="1">
    <source>
        <dbReference type="EMBL" id="SIR51310.1"/>
    </source>
</evidence>
<protein>
    <submittedName>
        <fullName evidence="1">Uncharacterized protein</fullName>
    </submittedName>
</protein>
<reference evidence="2" key="1">
    <citation type="submission" date="2017-01" db="EMBL/GenBank/DDBJ databases">
        <authorList>
            <person name="Varghese N."/>
            <person name="Submissions S."/>
        </authorList>
    </citation>
    <scope>NUCLEOTIDE SEQUENCE [LARGE SCALE GENOMIC DNA]</scope>
    <source>
        <strain evidence="2">DM9</strain>
    </source>
</reference>
<dbReference type="AlphaFoldDB" id="A0A1N7BJ08"/>